<evidence type="ECO:0000313" key="2">
    <source>
        <dbReference type="EMBL" id="CAA0410451.1"/>
    </source>
</evidence>
<evidence type="ECO:0000313" key="1">
    <source>
        <dbReference type="Araport" id="AT5G57535"/>
    </source>
</evidence>
<dbReference type="RefSeq" id="NP_001119453.1">
    <property type="nucleotide sequence ID" value="NM_001125981.1"/>
</dbReference>
<protein>
    <submittedName>
        <fullName evidence="2">Uncharacterized protein</fullName>
    </submittedName>
</protein>
<dbReference type="AlphaFoldDB" id="A0A5S9YF44"/>
<dbReference type="OrthoDB" id="10269805at2759"/>
<accession>A0A5S9YF44</accession>
<gene>
    <name evidence="1" type="ordered locus">At5g57535</name>
    <name evidence="2" type="ORF">C24_LOCUS25865</name>
</gene>
<dbReference type="KEGG" id="ath:AT5G57535"/>
<dbReference type="Proteomes" id="UP000434276">
    <property type="component" value="Unassembled WGS sequence"/>
</dbReference>
<dbReference type="Araport" id="AT5G57535"/>
<dbReference type="EMBL" id="CACSHJ010000096">
    <property type="protein sequence ID" value="CAA0410451.1"/>
    <property type="molecule type" value="Genomic_DNA"/>
</dbReference>
<proteinExistence type="predicted"/>
<evidence type="ECO:0000313" key="3">
    <source>
        <dbReference type="Proteomes" id="UP000434276"/>
    </source>
</evidence>
<name>A0A5S9YF44_ARATH</name>
<dbReference type="GeneID" id="6241432"/>
<reference evidence="2 3" key="1">
    <citation type="submission" date="2019-12" db="EMBL/GenBank/DDBJ databases">
        <authorList>
            <person name="Jiao W.-B."/>
            <person name="Schneeberger K."/>
        </authorList>
    </citation>
    <scope>NUCLEOTIDE SEQUENCE [LARGE SCALE GENOMIC DNA]</scope>
    <source>
        <strain evidence="3">cv. C24</strain>
    </source>
</reference>
<organism evidence="2 3">
    <name type="scientific">Arabidopsis thaliana</name>
    <name type="common">Mouse-ear cress</name>
    <dbReference type="NCBI Taxonomy" id="3702"/>
    <lineage>
        <taxon>Eukaryota</taxon>
        <taxon>Viridiplantae</taxon>
        <taxon>Streptophyta</taxon>
        <taxon>Embryophyta</taxon>
        <taxon>Tracheophyta</taxon>
        <taxon>Spermatophyta</taxon>
        <taxon>Magnoliopsida</taxon>
        <taxon>eudicotyledons</taxon>
        <taxon>Gunneridae</taxon>
        <taxon>Pentapetalae</taxon>
        <taxon>rosids</taxon>
        <taxon>malvids</taxon>
        <taxon>Brassicales</taxon>
        <taxon>Brassicaceae</taxon>
        <taxon>Camelineae</taxon>
        <taxon>Arabidopsis</taxon>
    </lineage>
</organism>
<sequence>MMCMDECKITTKRKKTETVEIDVNACMGMDKMGRTKKLVLSCCG</sequence>